<keyword evidence="5" id="KW-0378">Hydrolase</keyword>
<dbReference type="OrthoDB" id="9763552at2"/>
<gene>
    <name evidence="8" type="ORF">SAMN05878281_0572</name>
</gene>
<dbReference type="InterPro" id="IPR035874">
    <property type="entry name" value="IDS"/>
</dbReference>
<evidence type="ECO:0000256" key="6">
    <source>
        <dbReference type="ARBA" id="ARBA00022837"/>
    </source>
</evidence>
<dbReference type="InterPro" id="IPR000917">
    <property type="entry name" value="Sulfatase_N"/>
</dbReference>
<comment type="cofactor">
    <cofactor evidence="1">
        <name>Ca(2+)</name>
        <dbReference type="ChEBI" id="CHEBI:29108"/>
    </cofactor>
</comment>
<dbReference type="STRING" id="143223.SAMN05878281_0572"/>
<protein>
    <submittedName>
        <fullName evidence="8">Arylsulfatase A</fullName>
    </submittedName>
</protein>
<evidence type="ECO:0000256" key="1">
    <source>
        <dbReference type="ARBA" id="ARBA00001913"/>
    </source>
</evidence>
<feature type="domain" description="Sulfatase N-terminal" evidence="7">
    <location>
        <begin position="26"/>
        <end position="394"/>
    </location>
</feature>
<sequence length="490" mass="56060">MNFFKLILYLFLLQTFSVIGQTKKPPNVLFLFVDDLRPDLGCYGNEIIKSPNIDQLASEGSVFLKHYVQVPTCGASRYSILTGQLPSAKGELSNQAIRELISGQPEQAKPETFIHQLRRKGYYTVGMGKIGHYIDGLYGYNESSEGAKRELPYSWDEKVFNAGKWGNGWNAFFGYADGSNRQSRNKQVKPYEKGDVGDEGYPDGLTANLAVEKLGELAKKEQPFFLGVGFFKPHLPFTSPKKYWDLYDESDIETTKSPNIPENINVASLHNNGELNQYLLGEEKPTLDNPASEEYAQKLRRAYYAAVSYTDAQVGKILNELKKQGLAENTIVILWGDHGWQLGDHREWGKHTIFEKAVRSPLIIKAPNLPDQTPRVDKIVSSIDIYPTLMELCDLEMPYKTAGRSMVRLLDKNRNKDWQQNAYSYYKDGISVRVPRYRYTKYFRTDKPRIELYDHKNDPYENDNVAEEHPQIVKKLDKILEMGNTGLYEK</sequence>
<dbReference type="GO" id="GO:0046872">
    <property type="term" value="F:metal ion binding"/>
    <property type="evidence" value="ECO:0007669"/>
    <property type="project" value="UniProtKB-KW"/>
</dbReference>
<evidence type="ECO:0000256" key="2">
    <source>
        <dbReference type="ARBA" id="ARBA00008779"/>
    </source>
</evidence>
<dbReference type="RefSeq" id="WP_079733888.1">
    <property type="nucleotide sequence ID" value="NZ_LT670848.1"/>
</dbReference>
<dbReference type="SUPFAM" id="SSF53649">
    <property type="entry name" value="Alkaline phosphatase-like"/>
    <property type="match status" value="1"/>
</dbReference>
<organism evidence="8 9">
    <name type="scientific">Salegentibacter salegens</name>
    <dbReference type="NCBI Taxonomy" id="143223"/>
    <lineage>
        <taxon>Bacteria</taxon>
        <taxon>Pseudomonadati</taxon>
        <taxon>Bacteroidota</taxon>
        <taxon>Flavobacteriia</taxon>
        <taxon>Flavobacteriales</taxon>
        <taxon>Flavobacteriaceae</taxon>
        <taxon>Salegentibacter</taxon>
    </lineage>
</organism>
<evidence type="ECO:0000313" key="9">
    <source>
        <dbReference type="Proteomes" id="UP000190235"/>
    </source>
</evidence>
<keyword evidence="4" id="KW-0732">Signal</keyword>
<dbReference type="Pfam" id="PF00884">
    <property type="entry name" value="Sulfatase"/>
    <property type="match status" value="1"/>
</dbReference>
<name>A0A1M7IIL7_9FLAO</name>
<evidence type="ECO:0000256" key="5">
    <source>
        <dbReference type="ARBA" id="ARBA00022801"/>
    </source>
</evidence>
<dbReference type="GO" id="GO:0005737">
    <property type="term" value="C:cytoplasm"/>
    <property type="evidence" value="ECO:0007669"/>
    <property type="project" value="TreeGrafter"/>
</dbReference>
<dbReference type="Gene3D" id="3.40.720.10">
    <property type="entry name" value="Alkaline Phosphatase, subunit A"/>
    <property type="match status" value="1"/>
</dbReference>
<dbReference type="Proteomes" id="UP000190235">
    <property type="component" value="Chromosome I"/>
</dbReference>
<evidence type="ECO:0000259" key="7">
    <source>
        <dbReference type="Pfam" id="PF00884"/>
    </source>
</evidence>
<keyword evidence="3" id="KW-0479">Metal-binding</keyword>
<reference evidence="9" key="1">
    <citation type="submission" date="2016-11" db="EMBL/GenBank/DDBJ databases">
        <authorList>
            <person name="Varghese N."/>
            <person name="Submissions S."/>
        </authorList>
    </citation>
    <scope>NUCLEOTIDE SEQUENCE [LARGE SCALE GENOMIC DNA]</scope>
    <source>
        <strain evidence="9">ACAM 48</strain>
    </source>
</reference>
<dbReference type="EMBL" id="LT670848">
    <property type="protein sequence ID" value="SHM40652.1"/>
    <property type="molecule type" value="Genomic_DNA"/>
</dbReference>
<dbReference type="GO" id="GO:0004423">
    <property type="term" value="F:iduronate-2-sulfatase activity"/>
    <property type="evidence" value="ECO:0007669"/>
    <property type="project" value="InterPro"/>
</dbReference>
<dbReference type="CDD" id="cd16030">
    <property type="entry name" value="iduronate-2-sulfatase"/>
    <property type="match status" value="1"/>
</dbReference>
<evidence type="ECO:0000256" key="4">
    <source>
        <dbReference type="ARBA" id="ARBA00022729"/>
    </source>
</evidence>
<evidence type="ECO:0000313" key="8">
    <source>
        <dbReference type="EMBL" id="SHM40652.1"/>
    </source>
</evidence>
<proteinExistence type="inferred from homology"/>
<keyword evidence="9" id="KW-1185">Reference proteome</keyword>
<dbReference type="InterPro" id="IPR017850">
    <property type="entry name" value="Alkaline_phosphatase_core_sf"/>
</dbReference>
<dbReference type="PANTHER" id="PTHR45953">
    <property type="entry name" value="IDURONATE 2-SULFATASE"/>
    <property type="match status" value="1"/>
</dbReference>
<keyword evidence="6" id="KW-0106">Calcium</keyword>
<dbReference type="PANTHER" id="PTHR45953:SF1">
    <property type="entry name" value="IDURONATE 2-SULFATASE"/>
    <property type="match status" value="1"/>
</dbReference>
<dbReference type="AlphaFoldDB" id="A0A1M7IIL7"/>
<accession>A0A1M7IIL7</accession>
<evidence type="ECO:0000256" key="3">
    <source>
        <dbReference type="ARBA" id="ARBA00022723"/>
    </source>
</evidence>
<comment type="similarity">
    <text evidence="2">Belongs to the sulfatase family.</text>
</comment>